<keyword evidence="2" id="KW-0732">Signal</keyword>
<evidence type="ECO:0000256" key="2">
    <source>
        <dbReference type="SAM" id="SignalP"/>
    </source>
</evidence>
<dbReference type="InterPro" id="IPR011041">
    <property type="entry name" value="Quinoprot_gluc/sorb_DH_b-prop"/>
</dbReference>
<protein>
    <submittedName>
        <fullName evidence="4">PQQ-dependent sugar dehydrogenase</fullName>
    </submittedName>
</protein>
<evidence type="ECO:0000256" key="1">
    <source>
        <dbReference type="SAM" id="MobiDB-lite"/>
    </source>
</evidence>
<dbReference type="Pfam" id="PF07995">
    <property type="entry name" value="GSDH"/>
    <property type="match status" value="1"/>
</dbReference>
<feature type="domain" description="Glucose/Sorbosone dehydrogenase" evidence="3">
    <location>
        <begin position="64"/>
        <end position="361"/>
    </location>
</feature>
<dbReference type="Proteomes" id="UP001500325">
    <property type="component" value="Unassembled WGS sequence"/>
</dbReference>
<dbReference type="InterPro" id="IPR012938">
    <property type="entry name" value="Glc/Sorbosone_DH"/>
</dbReference>
<dbReference type="PROSITE" id="PS51257">
    <property type="entry name" value="PROKAR_LIPOPROTEIN"/>
    <property type="match status" value="1"/>
</dbReference>
<reference evidence="5" key="1">
    <citation type="journal article" date="2019" name="Int. J. Syst. Evol. Microbiol.">
        <title>The Global Catalogue of Microorganisms (GCM) 10K type strain sequencing project: providing services to taxonomists for standard genome sequencing and annotation.</title>
        <authorList>
            <consortium name="The Broad Institute Genomics Platform"/>
            <consortium name="The Broad Institute Genome Sequencing Center for Infectious Disease"/>
            <person name="Wu L."/>
            <person name="Ma J."/>
        </authorList>
    </citation>
    <scope>NUCLEOTIDE SEQUENCE [LARGE SCALE GENOMIC DNA]</scope>
    <source>
        <strain evidence="5">JCM 18055</strain>
    </source>
</reference>
<feature type="signal peptide" evidence="2">
    <location>
        <begin position="1"/>
        <end position="28"/>
    </location>
</feature>
<name>A0ABP8WKD0_9PSEU</name>
<gene>
    <name evidence="4" type="ORF">GCM10023215_29180</name>
</gene>
<dbReference type="PANTHER" id="PTHR19328:SF13">
    <property type="entry name" value="HIPL1 PROTEIN"/>
    <property type="match status" value="1"/>
</dbReference>
<sequence length="377" mass="39076">MRPLTSLPFRTGAALLLAGVLAVTTACAGAAPASAPGATASTGPSAVPQSAPAAGQPRVLASGLEVPWGIAFLPDGAALVTERISATISRVAADGTVTRLGTVEGVTPTGEGGLLGIALPPDHPTDRGVYVMYTTSDDNRVVRLTANPDGTIDGSRQQEIVTGIPKGGNHDGGRLQFGPDGFLYVATGEAGRGEPAQDRDDLGGKILRLTEDGQPAPGNPFGTAVYTLGHRNPQGLAWDPAGRLWSAEFGQNTWDEINLVMPGANYGWPEVEGREGRDGFVDPVAQQGTDDASWSGLAYADGALYAGALQGERLFRYPVNPDGSLGEPQALFTGTYGRIRTVVAAPDGRSLWFTTSNRDGRGDPGPDDDRILVLPLV</sequence>
<feature type="chain" id="PRO_5046179034" evidence="2">
    <location>
        <begin position="29"/>
        <end position="377"/>
    </location>
</feature>
<keyword evidence="5" id="KW-1185">Reference proteome</keyword>
<dbReference type="InterPro" id="IPR011042">
    <property type="entry name" value="6-blade_b-propeller_TolB-like"/>
</dbReference>
<dbReference type="PANTHER" id="PTHR19328">
    <property type="entry name" value="HEDGEHOG-INTERACTING PROTEIN"/>
    <property type="match status" value="1"/>
</dbReference>
<dbReference type="EMBL" id="BAABIC010000009">
    <property type="protein sequence ID" value="GAA4690655.1"/>
    <property type="molecule type" value="Genomic_DNA"/>
</dbReference>
<feature type="compositionally biased region" description="Low complexity" evidence="1">
    <location>
        <begin position="33"/>
        <end position="46"/>
    </location>
</feature>
<comment type="caution">
    <text evidence="4">The sequence shown here is derived from an EMBL/GenBank/DDBJ whole genome shotgun (WGS) entry which is preliminary data.</text>
</comment>
<dbReference type="Gene3D" id="2.120.10.30">
    <property type="entry name" value="TolB, C-terminal domain"/>
    <property type="match status" value="1"/>
</dbReference>
<evidence type="ECO:0000313" key="4">
    <source>
        <dbReference type="EMBL" id="GAA4690655.1"/>
    </source>
</evidence>
<accession>A0ABP8WKD0</accession>
<proteinExistence type="predicted"/>
<evidence type="ECO:0000313" key="5">
    <source>
        <dbReference type="Proteomes" id="UP001500325"/>
    </source>
</evidence>
<dbReference type="SUPFAM" id="SSF50952">
    <property type="entry name" value="Soluble quinoprotein glucose dehydrogenase"/>
    <property type="match status" value="1"/>
</dbReference>
<feature type="region of interest" description="Disordered" evidence="1">
    <location>
        <begin position="33"/>
        <end position="53"/>
    </location>
</feature>
<dbReference type="RefSeq" id="WP_345381034.1">
    <property type="nucleotide sequence ID" value="NZ_BAABIC010000009.1"/>
</dbReference>
<organism evidence="4 5">
    <name type="scientific">Pseudonocardia yuanmonensis</name>
    <dbReference type="NCBI Taxonomy" id="1095914"/>
    <lineage>
        <taxon>Bacteria</taxon>
        <taxon>Bacillati</taxon>
        <taxon>Actinomycetota</taxon>
        <taxon>Actinomycetes</taxon>
        <taxon>Pseudonocardiales</taxon>
        <taxon>Pseudonocardiaceae</taxon>
        <taxon>Pseudonocardia</taxon>
    </lineage>
</organism>
<evidence type="ECO:0000259" key="3">
    <source>
        <dbReference type="Pfam" id="PF07995"/>
    </source>
</evidence>